<evidence type="ECO:0000313" key="3">
    <source>
        <dbReference type="Proteomes" id="UP000504637"/>
    </source>
</evidence>
<feature type="compositionally biased region" description="Low complexity" evidence="1">
    <location>
        <begin position="24"/>
        <end position="37"/>
    </location>
</feature>
<dbReference type="Gene3D" id="3.80.10.10">
    <property type="entry name" value="Ribonuclease Inhibitor"/>
    <property type="match status" value="1"/>
</dbReference>
<evidence type="ECO:0000256" key="1">
    <source>
        <dbReference type="SAM" id="MobiDB-lite"/>
    </source>
</evidence>
<organism evidence="4">
    <name type="scientific">Dissoconium aciculare CBS 342.82</name>
    <dbReference type="NCBI Taxonomy" id="1314786"/>
    <lineage>
        <taxon>Eukaryota</taxon>
        <taxon>Fungi</taxon>
        <taxon>Dikarya</taxon>
        <taxon>Ascomycota</taxon>
        <taxon>Pezizomycotina</taxon>
        <taxon>Dothideomycetes</taxon>
        <taxon>Dothideomycetidae</taxon>
        <taxon>Mycosphaerellales</taxon>
        <taxon>Dissoconiaceae</taxon>
        <taxon>Dissoconium</taxon>
    </lineage>
</organism>
<accession>A0A6J3LTY9</accession>
<reference evidence="4" key="3">
    <citation type="submission" date="2025-08" db="UniProtKB">
        <authorList>
            <consortium name="RefSeq"/>
        </authorList>
    </citation>
    <scope>IDENTIFICATION</scope>
    <source>
        <strain evidence="4">CBS 342.82</strain>
    </source>
</reference>
<feature type="domain" description="F-box" evidence="2">
    <location>
        <begin position="56"/>
        <end position="102"/>
    </location>
</feature>
<feature type="region of interest" description="Disordered" evidence="1">
    <location>
        <begin position="24"/>
        <end position="45"/>
    </location>
</feature>
<dbReference type="Proteomes" id="UP000504637">
    <property type="component" value="Unplaced"/>
</dbReference>
<dbReference type="OrthoDB" id="2125396at2759"/>
<feature type="compositionally biased region" description="Basic and acidic residues" evidence="1">
    <location>
        <begin position="484"/>
        <end position="495"/>
    </location>
</feature>
<feature type="region of interest" description="Disordered" evidence="1">
    <location>
        <begin position="463"/>
        <end position="498"/>
    </location>
</feature>
<dbReference type="Pfam" id="PF12937">
    <property type="entry name" value="F-box-like"/>
    <property type="match status" value="1"/>
</dbReference>
<dbReference type="AlphaFoldDB" id="A0A6J3LTY9"/>
<evidence type="ECO:0000259" key="2">
    <source>
        <dbReference type="Pfam" id="PF12937"/>
    </source>
</evidence>
<dbReference type="InterPro" id="IPR032675">
    <property type="entry name" value="LRR_dom_sf"/>
</dbReference>
<gene>
    <name evidence="4" type="ORF">K489DRAFT_73994</name>
</gene>
<dbReference type="RefSeq" id="XP_033456134.1">
    <property type="nucleotide sequence ID" value="XM_033608885.1"/>
</dbReference>
<sequence length="510" mass="55861">MALDQQRNWTIAMAENFEKVMSISNKENSKSPSNNVSQVTDKPGSPIVEWKNDPIHLPDEIIAGIISYINPRHDRATLVSCCLLSWQWYQAAVPLLYDHVSLHGQDFEPFVRAICPSINLHVRPSPLASLVHVLDMSNLVHQGSRSTTARILGRVKTSLRTFVAPQASFHISCLPALSKCKHLQVLDLSLVSECPPLADLFRTVSHLPVLEDFRLPRSAGFGRHDFNLSSIAWPPRLQSLQLSGGIDSHFLEGVVGLPATITALSIVHCPHARTATILKFLRNAVQPLPKLRTITLANLPRLHEGSLDSILGILPQIETLSVSIDYISADLFDFRLYVYHEKSAEAWPIAPHLADDDIDDDAFPSGITSATRTTPQLSSQVDRAGKPLPQHAALQTLILTNSGNPGASDRLTPVDIMLAMDEGCFPDLATVHVANSLNWQSGVEENTPLAREVASLDEALRSSVGLSERTNGNEDGESAGWISQREEAVDGDKPSTRKGARKAGVFFFHG</sequence>
<dbReference type="InterPro" id="IPR001810">
    <property type="entry name" value="F-box_dom"/>
</dbReference>
<name>A0A6J3LTY9_9PEZI</name>
<dbReference type="GeneID" id="54366686"/>
<protein>
    <recommendedName>
        <fullName evidence="2">F-box domain-containing protein</fullName>
    </recommendedName>
</protein>
<proteinExistence type="predicted"/>
<reference evidence="4" key="2">
    <citation type="submission" date="2020-04" db="EMBL/GenBank/DDBJ databases">
        <authorList>
            <consortium name="NCBI Genome Project"/>
        </authorList>
    </citation>
    <scope>NUCLEOTIDE SEQUENCE</scope>
    <source>
        <strain evidence="4">CBS 342.82</strain>
    </source>
</reference>
<evidence type="ECO:0000313" key="4">
    <source>
        <dbReference type="RefSeq" id="XP_033456134.1"/>
    </source>
</evidence>
<keyword evidence="3" id="KW-1185">Reference proteome</keyword>
<reference evidence="4" key="1">
    <citation type="submission" date="2020-01" db="EMBL/GenBank/DDBJ databases">
        <authorList>
            <consortium name="DOE Joint Genome Institute"/>
            <person name="Haridas S."/>
            <person name="Albert R."/>
            <person name="Binder M."/>
            <person name="Bloem J."/>
            <person name="Labutti K."/>
            <person name="Salamov A."/>
            <person name="Andreopoulos B."/>
            <person name="Baker S.E."/>
            <person name="Barry K."/>
            <person name="Bills G."/>
            <person name="Bluhm B.H."/>
            <person name="Cannon C."/>
            <person name="Castanera R."/>
            <person name="Culley D.E."/>
            <person name="Daum C."/>
            <person name="Ezra D."/>
            <person name="Gonzalez J.B."/>
            <person name="Henrissat B."/>
            <person name="Kuo A."/>
            <person name="Liang C."/>
            <person name="Lipzen A."/>
            <person name="Lutzoni F."/>
            <person name="Magnuson J."/>
            <person name="Mondo S."/>
            <person name="Nolan M."/>
            <person name="Ohm R."/>
            <person name="Pangilinan J."/>
            <person name="Park H.-J."/>
            <person name="Ramirez L."/>
            <person name="Alfaro M."/>
            <person name="Sun H."/>
            <person name="Tritt A."/>
            <person name="Yoshinaga Y."/>
            <person name="Zwiers L.-H."/>
            <person name="Turgeon B.G."/>
            <person name="Goodwin S.B."/>
            <person name="Spatafora J.W."/>
            <person name="Crous P.W."/>
            <person name="Grigoriev I.V."/>
        </authorList>
    </citation>
    <scope>NUCLEOTIDE SEQUENCE</scope>
    <source>
        <strain evidence="4">CBS 342.82</strain>
    </source>
</reference>
<dbReference type="SUPFAM" id="SSF52047">
    <property type="entry name" value="RNI-like"/>
    <property type="match status" value="1"/>
</dbReference>